<evidence type="ECO:0000256" key="1">
    <source>
        <dbReference type="SAM" id="MobiDB-lite"/>
    </source>
</evidence>
<feature type="region of interest" description="Disordered" evidence="1">
    <location>
        <begin position="253"/>
        <end position="278"/>
    </location>
</feature>
<feature type="region of interest" description="Disordered" evidence="1">
    <location>
        <begin position="99"/>
        <end position="137"/>
    </location>
</feature>
<feature type="region of interest" description="Disordered" evidence="1">
    <location>
        <begin position="297"/>
        <end position="319"/>
    </location>
</feature>
<feature type="compositionally biased region" description="Low complexity" evidence="1">
    <location>
        <begin position="307"/>
        <end position="319"/>
    </location>
</feature>
<proteinExistence type="predicted"/>
<protein>
    <submittedName>
        <fullName evidence="2">Uncharacterized protein</fullName>
    </submittedName>
</protein>
<evidence type="ECO:0000313" key="3">
    <source>
        <dbReference type="Proteomes" id="UP000692954"/>
    </source>
</evidence>
<keyword evidence="3" id="KW-1185">Reference proteome</keyword>
<feature type="compositionally biased region" description="Basic and acidic residues" evidence="1">
    <location>
        <begin position="99"/>
        <end position="109"/>
    </location>
</feature>
<feature type="compositionally biased region" description="Polar residues" evidence="1">
    <location>
        <begin position="297"/>
        <end position="306"/>
    </location>
</feature>
<evidence type="ECO:0000313" key="2">
    <source>
        <dbReference type="EMBL" id="CAD8124322.1"/>
    </source>
</evidence>
<dbReference type="EMBL" id="CAJJDN010000150">
    <property type="protein sequence ID" value="CAD8124322.1"/>
    <property type="molecule type" value="Genomic_DNA"/>
</dbReference>
<dbReference type="OrthoDB" id="304613at2759"/>
<feature type="compositionally biased region" description="Polar residues" evidence="1">
    <location>
        <begin position="163"/>
        <end position="172"/>
    </location>
</feature>
<comment type="caution">
    <text evidence="2">The sequence shown here is derived from an EMBL/GenBank/DDBJ whole genome shotgun (WGS) entry which is preliminary data.</text>
</comment>
<reference evidence="2" key="1">
    <citation type="submission" date="2021-01" db="EMBL/GenBank/DDBJ databases">
        <authorList>
            <consortium name="Genoscope - CEA"/>
            <person name="William W."/>
        </authorList>
    </citation>
    <scope>NUCLEOTIDE SEQUENCE</scope>
</reference>
<gene>
    <name evidence="2" type="ORF">PSON_ATCC_30995.1.T1500105</name>
</gene>
<feature type="compositionally biased region" description="Polar residues" evidence="1">
    <location>
        <begin position="126"/>
        <end position="136"/>
    </location>
</feature>
<feature type="compositionally biased region" description="Basic residues" evidence="1">
    <location>
        <begin position="258"/>
        <end position="278"/>
    </location>
</feature>
<feature type="region of interest" description="Disordered" evidence="1">
    <location>
        <begin position="152"/>
        <end position="178"/>
    </location>
</feature>
<accession>A0A8S1RAP6</accession>
<name>A0A8S1RAP6_9CILI</name>
<dbReference type="Proteomes" id="UP000692954">
    <property type="component" value="Unassembled WGS sequence"/>
</dbReference>
<sequence>MQYQIQQIRQHFSSIDRKFHPVPAFVVTRPLFVCRSLSPSFYKLRSKTLYNPLTHSFVRINPTPQRENKFTFRGTDNKQYQETPIKELNEIKLTKVHSTHEKIMSESQERFYQQKRKSNRNKNSQEKISQQNQSPLQFKMLDMTKVLEKQDKQQLFPKASSKRYMQTENQGDQTDKSENLQQYYEQPISKGVFNQSRQKNQQKILDNNDSNDIDQEKKDLHDMSYPEDTQYQQQQQQSRLKLWACNLNDSYRQIMGRKNNHKKSTKKSPTKTPKSPKKQHIIYYNQIYLYKPRENNKQNSSKLSYNSSQKQISPKKQSKQISYILTTPTKRNTRVIQQSNEDDEIEIINLAPEFSKLI</sequence>
<dbReference type="AlphaFoldDB" id="A0A8S1RAP6"/>
<organism evidence="2 3">
    <name type="scientific">Paramecium sonneborni</name>
    <dbReference type="NCBI Taxonomy" id="65129"/>
    <lineage>
        <taxon>Eukaryota</taxon>
        <taxon>Sar</taxon>
        <taxon>Alveolata</taxon>
        <taxon>Ciliophora</taxon>
        <taxon>Intramacronucleata</taxon>
        <taxon>Oligohymenophorea</taxon>
        <taxon>Peniculida</taxon>
        <taxon>Parameciidae</taxon>
        <taxon>Paramecium</taxon>
    </lineage>
</organism>